<keyword evidence="3" id="KW-1185">Reference proteome</keyword>
<dbReference type="EMBL" id="JH594605">
    <property type="protein sequence ID" value="EHQ04332.1"/>
    <property type="molecule type" value="Genomic_DNA"/>
</dbReference>
<sequence length="204" mass="23431">MKKIIASTMVAIFILAGSSLQSQDLQNKIKGWPETSHEVAHKMIEKYGEPSQQTDDMLIWKNTGPYIHTIVYKEEIQHDFPMPHKDVLEQVINYDVPVEKFSDLARYDGSVIVERTKGTMAARCDKEAANYLALNLANDIIKGERSVEEARDMYAETIMKMMQGEEHQYLKELAFDVPQSDITNPDKTIMDMSKVKEMKNKKNK</sequence>
<protein>
    <submittedName>
        <fullName evidence="2">Uncharacterized protein</fullName>
    </submittedName>
</protein>
<dbReference type="eggNOG" id="ENOG50302BX">
    <property type="taxonomic scope" value="Bacteria"/>
</dbReference>
<proteinExistence type="predicted"/>
<evidence type="ECO:0000256" key="1">
    <source>
        <dbReference type="SAM" id="SignalP"/>
    </source>
</evidence>
<dbReference type="OrthoDB" id="1350443at2"/>
<keyword evidence="1" id="KW-0732">Signal</keyword>
<feature type="signal peptide" evidence="1">
    <location>
        <begin position="1"/>
        <end position="22"/>
    </location>
</feature>
<dbReference type="HOGENOM" id="CLU_099317_0_0_10"/>
<organism evidence="2 3">
    <name type="scientific">Gillisia limnaea (strain DSM 15749 / LMG 21470 / R-8282)</name>
    <dbReference type="NCBI Taxonomy" id="865937"/>
    <lineage>
        <taxon>Bacteria</taxon>
        <taxon>Pseudomonadati</taxon>
        <taxon>Bacteroidota</taxon>
        <taxon>Flavobacteriia</taxon>
        <taxon>Flavobacteriales</taxon>
        <taxon>Flavobacteriaceae</taxon>
        <taxon>Gillisia</taxon>
    </lineage>
</organism>
<dbReference type="RefSeq" id="WP_006987224.1">
    <property type="nucleotide sequence ID" value="NZ_JH594605.1"/>
</dbReference>
<reference evidence="3" key="1">
    <citation type="journal article" date="2012" name="Stand. Genomic Sci.">
        <title>Genome sequence of the Antarctic rhodopsins-containing flavobacterium Gillisia limnaea type strain (R-8282(T)).</title>
        <authorList>
            <person name="Riedel T."/>
            <person name="Held B."/>
            <person name="Nolan M."/>
            <person name="Lucas S."/>
            <person name="Lapidus A."/>
            <person name="Tice H."/>
            <person name="Del Rio T.G."/>
            <person name="Cheng J.F."/>
            <person name="Han C."/>
            <person name="Tapia R."/>
            <person name="Goodwin L.A."/>
            <person name="Pitluck S."/>
            <person name="Liolios K."/>
            <person name="Mavromatis K."/>
            <person name="Pagani I."/>
            <person name="Ivanova N."/>
            <person name="Mikhailova N."/>
            <person name="Pati A."/>
            <person name="Chen A."/>
            <person name="Palaniappan K."/>
            <person name="Land M."/>
            <person name="Rohde M."/>
            <person name="Tindall B.J."/>
            <person name="Detter J.C."/>
            <person name="Goker M."/>
            <person name="Bristow J."/>
            <person name="Eisen J.A."/>
            <person name="Markowitz V."/>
            <person name="Hugenholtz P."/>
            <person name="Kyrpides N.C."/>
            <person name="Klenk H.P."/>
            <person name="Woyke T."/>
        </authorList>
    </citation>
    <scope>NUCLEOTIDE SEQUENCE [LARGE SCALE GENOMIC DNA]</scope>
    <source>
        <strain evidence="3">DSM 15749 / LMG 21470 / R-8282</strain>
    </source>
</reference>
<dbReference type="AlphaFoldDB" id="H2BR13"/>
<dbReference type="Proteomes" id="UP000003844">
    <property type="component" value="Unassembled WGS sequence"/>
</dbReference>
<name>H2BR13_GILLR</name>
<gene>
    <name evidence="2" type="ORF">Gilli_0176</name>
</gene>
<evidence type="ECO:0000313" key="3">
    <source>
        <dbReference type="Proteomes" id="UP000003844"/>
    </source>
</evidence>
<accession>H2BR13</accession>
<evidence type="ECO:0000313" key="2">
    <source>
        <dbReference type="EMBL" id="EHQ04332.1"/>
    </source>
</evidence>
<feature type="chain" id="PRO_5003560594" evidence="1">
    <location>
        <begin position="23"/>
        <end position="204"/>
    </location>
</feature>